<protein>
    <submittedName>
        <fullName evidence="3">Uncharacterized protein</fullName>
    </submittedName>
</protein>
<keyword evidence="4" id="KW-1185">Reference proteome</keyword>
<sequence length="317" mass="36129">MLPRSDDVRHMTDESSARVHRNRKKLPRKQRQHESSSKANRQLVKRNGRRLLVALTIESLHPTLSLEIEVSYRRLLVEPTFESLHPTLSLEVEVSSSRLLVEPTVESLHSTLSLEMEVSSMSSDGTDLRISSPNISTRNGSNPNILLVEPTFESLHPTLSLGMEVSSTIILVEPTFESLNPTLLLEMEVIPTSKSNVCSRPSRFDDHINIYGDAVFAVIFFDSCEKLLISSFRLVKIVKQHLLMFLLVFLTFTIFPIRIIYMASLILRLLQTCHNKLNEKFVTIQSRVQFLLSAQPALIYQPNSLCRRFCSQPPFVE</sequence>
<dbReference type="EMBL" id="CAAALY010261689">
    <property type="protein sequence ID" value="VEL39565.1"/>
    <property type="molecule type" value="Genomic_DNA"/>
</dbReference>
<dbReference type="AlphaFoldDB" id="A0A448XLL9"/>
<feature type="transmembrane region" description="Helical" evidence="2">
    <location>
        <begin position="242"/>
        <end position="267"/>
    </location>
</feature>
<evidence type="ECO:0000313" key="4">
    <source>
        <dbReference type="Proteomes" id="UP000784294"/>
    </source>
</evidence>
<feature type="compositionally biased region" description="Basic and acidic residues" evidence="1">
    <location>
        <begin position="1"/>
        <end position="17"/>
    </location>
</feature>
<organism evidence="3 4">
    <name type="scientific">Protopolystoma xenopodis</name>
    <dbReference type="NCBI Taxonomy" id="117903"/>
    <lineage>
        <taxon>Eukaryota</taxon>
        <taxon>Metazoa</taxon>
        <taxon>Spiralia</taxon>
        <taxon>Lophotrochozoa</taxon>
        <taxon>Platyhelminthes</taxon>
        <taxon>Monogenea</taxon>
        <taxon>Polyopisthocotylea</taxon>
        <taxon>Polystomatidea</taxon>
        <taxon>Polystomatidae</taxon>
        <taxon>Protopolystoma</taxon>
    </lineage>
</organism>
<accession>A0A448XLL9</accession>
<comment type="caution">
    <text evidence="3">The sequence shown here is derived from an EMBL/GenBank/DDBJ whole genome shotgun (WGS) entry which is preliminary data.</text>
</comment>
<keyword evidence="2" id="KW-0472">Membrane</keyword>
<keyword evidence="2" id="KW-1133">Transmembrane helix</keyword>
<gene>
    <name evidence="3" type="ORF">PXEA_LOCUS33005</name>
</gene>
<dbReference type="Proteomes" id="UP000784294">
    <property type="component" value="Unassembled WGS sequence"/>
</dbReference>
<evidence type="ECO:0000256" key="2">
    <source>
        <dbReference type="SAM" id="Phobius"/>
    </source>
</evidence>
<evidence type="ECO:0000256" key="1">
    <source>
        <dbReference type="SAM" id="MobiDB-lite"/>
    </source>
</evidence>
<feature type="compositionally biased region" description="Basic residues" evidence="1">
    <location>
        <begin position="18"/>
        <end position="31"/>
    </location>
</feature>
<evidence type="ECO:0000313" key="3">
    <source>
        <dbReference type="EMBL" id="VEL39565.1"/>
    </source>
</evidence>
<feature type="region of interest" description="Disordered" evidence="1">
    <location>
        <begin position="1"/>
        <end position="43"/>
    </location>
</feature>
<keyword evidence="2" id="KW-0812">Transmembrane</keyword>
<proteinExistence type="predicted"/>
<name>A0A448XLL9_9PLAT</name>
<reference evidence="3" key="1">
    <citation type="submission" date="2018-11" db="EMBL/GenBank/DDBJ databases">
        <authorList>
            <consortium name="Pathogen Informatics"/>
        </authorList>
    </citation>
    <scope>NUCLEOTIDE SEQUENCE</scope>
</reference>